<keyword evidence="1" id="KW-0479">Metal-binding</keyword>
<evidence type="ECO:0000313" key="5">
    <source>
        <dbReference type="Proteomes" id="UP000473323"/>
    </source>
</evidence>
<sequence>MVNEFEIKKQLCDIGKRIYNRNMVAANDGNFSVKIAENEYLCTPTGVSKGFMTPEFICKVDGKGNVIQANPGFKPSSEIKMHMRVYEKRPDVGSVVHAHPIYATSFAIAGIPLTQPIMPEAVIALGCVPIAEYGTPSTMEIPDNLEKYLPYFDAVLLENHGALTWSTDLNAAYMKMESVEFYAQLLYQTKLLGGPKEFDKENIEKLYAIRRKFGMPGKHPASLCLNKDGKNCHNCGGACHSEDYKQFPGYQYDFVGKDCGTSAADPQGEAPAAANNDAELVAQITKQVMAQLGLK</sequence>
<dbReference type="SUPFAM" id="SSF53639">
    <property type="entry name" value="AraD/HMP-PK domain-like"/>
    <property type="match status" value="1"/>
</dbReference>
<dbReference type="InterPro" id="IPR036409">
    <property type="entry name" value="Aldolase_II/adducin_N_sf"/>
</dbReference>
<dbReference type="Proteomes" id="UP000473323">
    <property type="component" value="Unassembled WGS sequence"/>
</dbReference>
<proteinExistence type="predicted"/>
<evidence type="ECO:0000259" key="3">
    <source>
        <dbReference type="SMART" id="SM01007"/>
    </source>
</evidence>
<evidence type="ECO:0000313" key="4">
    <source>
        <dbReference type="EMBL" id="MZL63044.1"/>
    </source>
</evidence>
<dbReference type="RefSeq" id="WP_059086812.1">
    <property type="nucleotide sequence ID" value="NZ_CAXSKA010000008.1"/>
</dbReference>
<dbReference type="PANTHER" id="PTHR22789:SF0">
    <property type="entry name" value="3-OXO-TETRONATE 4-PHOSPHATE DECARBOXYLASE-RELATED"/>
    <property type="match status" value="1"/>
</dbReference>
<dbReference type="InterPro" id="IPR001303">
    <property type="entry name" value="Aldolase_II/adducin_N"/>
</dbReference>
<name>A0A6L8TG60_9FIRM</name>
<organism evidence="4 5">
    <name type="scientific">Blautia massiliensis</name>
    <name type="common">ex Durand et al. 2017</name>
    <dbReference type="NCBI Taxonomy" id="1737424"/>
    <lineage>
        <taxon>Bacteria</taxon>
        <taxon>Bacillati</taxon>
        <taxon>Bacillota</taxon>
        <taxon>Clostridia</taxon>
        <taxon>Lachnospirales</taxon>
        <taxon>Lachnospiraceae</taxon>
        <taxon>Blautia</taxon>
    </lineage>
</organism>
<dbReference type="SMART" id="SM01007">
    <property type="entry name" value="Aldolase_II"/>
    <property type="match status" value="1"/>
</dbReference>
<gene>
    <name evidence="4" type="ORF">GT694_13535</name>
</gene>
<dbReference type="Pfam" id="PF00596">
    <property type="entry name" value="Aldolase_II"/>
    <property type="match status" value="1"/>
</dbReference>
<feature type="domain" description="Class II aldolase/adducin N-terminal" evidence="3">
    <location>
        <begin position="9"/>
        <end position="187"/>
    </location>
</feature>
<dbReference type="InterPro" id="IPR050197">
    <property type="entry name" value="Aldolase_class_II_sugar_metab"/>
</dbReference>
<accession>A0A6L8TG60</accession>
<dbReference type="Gene3D" id="3.40.225.10">
    <property type="entry name" value="Class II aldolase/adducin N-terminal domain"/>
    <property type="match status" value="1"/>
</dbReference>
<dbReference type="EMBL" id="WWVT01000023">
    <property type="protein sequence ID" value="MZL63044.1"/>
    <property type="molecule type" value="Genomic_DNA"/>
</dbReference>
<comment type="caution">
    <text evidence="4">The sequence shown here is derived from an EMBL/GenBank/DDBJ whole genome shotgun (WGS) entry which is preliminary data.</text>
</comment>
<evidence type="ECO:0000256" key="1">
    <source>
        <dbReference type="ARBA" id="ARBA00022723"/>
    </source>
</evidence>
<dbReference type="GO" id="GO:0005829">
    <property type="term" value="C:cytosol"/>
    <property type="evidence" value="ECO:0007669"/>
    <property type="project" value="TreeGrafter"/>
</dbReference>
<reference evidence="4 5" key="1">
    <citation type="journal article" date="2019" name="Nat. Med.">
        <title>A library of human gut bacterial isolates paired with longitudinal multiomics data enables mechanistic microbiome research.</title>
        <authorList>
            <person name="Poyet M."/>
            <person name="Groussin M."/>
            <person name="Gibbons S.M."/>
            <person name="Avila-Pacheco J."/>
            <person name="Jiang X."/>
            <person name="Kearney S.M."/>
            <person name="Perrotta A.R."/>
            <person name="Berdy B."/>
            <person name="Zhao S."/>
            <person name="Lieberman T.D."/>
            <person name="Swanson P.K."/>
            <person name="Smith M."/>
            <person name="Roesemann S."/>
            <person name="Alexander J.E."/>
            <person name="Rich S.A."/>
            <person name="Livny J."/>
            <person name="Vlamakis H."/>
            <person name="Clish C."/>
            <person name="Bullock K."/>
            <person name="Deik A."/>
            <person name="Scott J."/>
            <person name="Pierce K.A."/>
            <person name="Xavier R.J."/>
            <person name="Alm E.J."/>
        </authorList>
    </citation>
    <scope>NUCLEOTIDE SEQUENCE [LARGE SCALE GENOMIC DNA]</scope>
    <source>
        <strain evidence="4 5">BIOML-A4</strain>
    </source>
</reference>
<evidence type="ECO:0000256" key="2">
    <source>
        <dbReference type="ARBA" id="ARBA00023239"/>
    </source>
</evidence>
<protein>
    <submittedName>
        <fullName evidence="4">Class II aldolase/adducin family protein</fullName>
    </submittedName>
</protein>
<dbReference type="AlphaFoldDB" id="A0A6L8TG60"/>
<dbReference type="GO" id="GO:0019323">
    <property type="term" value="P:pentose catabolic process"/>
    <property type="evidence" value="ECO:0007669"/>
    <property type="project" value="TreeGrafter"/>
</dbReference>
<keyword evidence="2" id="KW-0456">Lyase</keyword>
<dbReference type="GO" id="GO:0016832">
    <property type="term" value="F:aldehyde-lyase activity"/>
    <property type="evidence" value="ECO:0007669"/>
    <property type="project" value="TreeGrafter"/>
</dbReference>
<dbReference type="PANTHER" id="PTHR22789">
    <property type="entry name" value="FUCULOSE PHOSPHATE ALDOLASE"/>
    <property type="match status" value="1"/>
</dbReference>
<dbReference type="GO" id="GO:0046872">
    <property type="term" value="F:metal ion binding"/>
    <property type="evidence" value="ECO:0007669"/>
    <property type="project" value="UniProtKB-KW"/>
</dbReference>